<evidence type="ECO:0000313" key="1">
    <source>
        <dbReference type="EnsemblPlants" id="Bo2g146580.1"/>
    </source>
</evidence>
<organism evidence="1 2">
    <name type="scientific">Brassica oleracea var. oleracea</name>
    <dbReference type="NCBI Taxonomy" id="109376"/>
    <lineage>
        <taxon>Eukaryota</taxon>
        <taxon>Viridiplantae</taxon>
        <taxon>Streptophyta</taxon>
        <taxon>Embryophyta</taxon>
        <taxon>Tracheophyta</taxon>
        <taxon>Spermatophyta</taxon>
        <taxon>Magnoliopsida</taxon>
        <taxon>eudicotyledons</taxon>
        <taxon>Gunneridae</taxon>
        <taxon>Pentapetalae</taxon>
        <taxon>rosids</taxon>
        <taxon>malvids</taxon>
        <taxon>Brassicales</taxon>
        <taxon>Brassicaceae</taxon>
        <taxon>Brassiceae</taxon>
        <taxon>Brassica</taxon>
    </lineage>
</organism>
<evidence type="ECO:0008006" key="3">
    <source>
        <dbReference type="Google" id="ProtNLM"/>
    </source>
</evidence>
<name>A0A0D3AWG6_BRAOL</name>
<dbReference type="PANTHER" id="PTHR45023:SF4">
    <property type="entry name" value="GLYCINE-RICH PROTEIN-RELATED"/>
    <property type="match status" value="1"/>
</dbReference>
<dbReference type="PANTHER" id="PTHR45023">
    <property type="match status" value="1"/>
</dbReference>
<reference evidence="1 2" key="1">
    <citation type="journal article" date="2014" name="Genome Biol.">
        <title>Transcriptome and methylome profiling reveals relics of genome dominance in the mesopolyploid Brassica oleracea.</title>
        <authorList>
            <person name="Parkin I.A."/>
            <person name="Koh C."/>
            <person name="Tang H."/>
            <person name="Robinson S.J."/>
            <person name="Kagale S."/>
            <person name="Clarke W.E."/>
            <person name="Town C.D."/>
            <person name="Nixon J."/>
            <person name="Krishnakumar V."/>
            <person name="Bidwell S.L."/>
            <person name="Denoeud F."/>
            <person name="Belcram H."/>
            <person name="Links M.G."/>
            <person name="Just J."/>
            <person name="Clarke C."/>
            <person name="Bender T."/>
            <person name="Huebert T."/>
            <person name="Mason A.S."/>
            <person name="Pires J.C."/>
            <person name="Barker G."/>
            <person name="Moore J."/>
            <person name="Walley P.G."/>
            <person name="Manoli S."/>
            <person name="Batley J."/>
            <person name="Edwards D."/>
            <person name="Nelson M.N."/>
            <person name="Wang X."/>
            <person name="Paterson A.H."/>
            <person name="King G."/>
            <person name="Bancroft I."/>
            <person name="Chalhoub B."/>
            <person name="Sharpe A.G."/>
        </authorList>
    </citation>
    <scope>NUCLEOTIDE SEQUENCE</scope>
    <source>
        <strain evidence="1 2">cv. TO1000</strain>
    </source>
</reference>
<sequence>MVVLLNGDGHLARWLSTIRKVYRWRRRSLSAETKPSLFLIDSVYRWRRSSPRRRQSYLSVESKLSLGEVTCVDRGYKTKEAENRGVQDEGSSKQILLPFLYLARKPHKVQTSSKILHWSVKNGGPGRQQIMCKDVVVGNEQKSVAFWQRIADYFAASPKLAGRERREPLHCKNRWHKINDLVCKFCGAYEAAAREKTSGQNENDILKQAHDLRHDQKWYVLSTEKSSKKRKGEDGVQSSTSYATDDVTGEAVEGMARPLGVKAAKRGGAKGVTLSQTKKLCVTCGVVSFVSQAKKKLCVVYGFLGSS</sequence>
<dbReference type="Proteomes" id="UP000032141">
    <property type="component" value="Chromosome C2"/>
</dbReference>
<dbReference type="AlphaFoldDB" id="A0A0D3AWG6"/>
<dbReference type="Gramene" id="Bo2g146580.1">
    <property type="protein sequence ID" value="Bo2g146580.1"/>
    <property type="gene ID" value="Bo2g146580"/>
</dbReference>
<keyword evidence="2" id="KW-1185">Reference proteome</keyword>
<evidence type="ECO:0000313" key="2">
    <source>
        <dbReference type="Proteomes" id="UP000032141"/>
    </source>
</evidence>
<accession>A0A0D3AWG6</accession>
<dbReference type="EnsemblPlants" id="Bo2g146580.1">
    <property type="protein sequence ID" value="Bo2g146580.1"/>
    <property type="gene ID" value="Bo2g146580"/>
</dbReference>
<reference evidence="1" key="2">
    <citation type="submission" date="2015-03" db="UniProtKB">
        <authorList>
            <consortium name="EnsemblPlants"/>
        </authorList>
    </citation>
    <scope>IDENTIFICATION</scope>
</reference>
<protein>
    <recommendedName>
        <fullName evidence="3">Myb-like domain-containing protein</fullName>
    </recommendedName>
</protein>
<proteinExistence type="predicted"/>
<dbReference type="HOGENOM" id="CLU_907188_0_0_1"/>